<sequence length="308" mass="35907">MKKTFKPFIKIALVVPIFMVIINCKSDEKKPIESTKIPRATKIDKSSFNLNLNLLLDLSDRISPVKFPNEAMEFYKRDVGYIKSVSSAFLEHLSKKKVRQANEQIELFFEPSPANSDINNLSNKLKYSISKDNLSKEILHEVDSSYSNYPLKIYELAIKDNNYIGSDTWRFFKNKVGDYCIEEGYRNILVILTDGYIYHKDTQLKEGNRTSFLIPQEIRKNKLNSSKWKEKFENQDFGFIKINKDLSDIEILVLGINPDSKNVYEEDVINAYWSKWLTEMNVKRFAIKQAVLPSNMDKIIKDFILDPI</sequence>
<reference evidence="1 2" key="1">
    <citation type="submission" date="2018-11" db="EMBL/GenBank/DDBJ databases">
        <title>Arenibacter aquaticus sp.nov., a marine bacterium isolated from surface seawater in the South China Sea.</title>
        <authorList>
            <person name="Guo J."/>
            <person name="Sun J."/>
        </authorList>
    </citation>
    <scope>NUCLEOTIDE SEQUENCE [LARGE SCALE GENOMIC DNA]</scope>
    <source>
        <strain evidence="1 2">GUO666</strain>
    </source>
</reference>
<protein>
    <submittedName>
        <fullName evidence="1">Uncharacterized protein</fullName>
    </submittedName>
</protein>
<gene>
    <name evidence="1" type="ORF">EHW67_08475</name>
</gene>
<dbReference type="AlphaFoldDB" id="A0A3S0C7R3"/>
<keyword evidence="2" id="KW-1185">Reference proteome</keyword>
<organism evidence="1 2">
    <name type="scientific">Arenibacter aquaticus</name>
    <dbReference type="NCBI Taxonomy" id="2489054"/>
    <lineage>
        <taxon>Bacteria</taxon>
        <taxon>Pseudomonadati</taxon>
        <taxon>Bacteroidota</taxon>
        <taxon>Flavobacteriia</taxon>
        <taxon>Flavobacteriales</taxon>
        <taxon>Flavobacteriaceae</taxon>
        <taxon>Arenibacter</taxon>
    </lineage>
</organism>
<dbReference type="OrthoDB" id="945646at2"/>
<dbReference type="EMBL" id="RQPJ01000003">
    <property type="protein sequence ID" value="RTE53958.1"/>
    <property type="molecule type" value="Genomic_DNA"/>
</dbReference>
<name>A0A3S0C7R3_9FLAO</name>
<evidence type="ECO:0000313" key="1">
    <source>
        <dbReference type="EMBL" id="RTE53958.1"/>
    </source>
</evidence>
<proteinExistence type="predicted"/>
<dbReference type="Proteomes" id="UP000267585">
    <property type="component" value="Unassembled WGS sequence"/>
</dbReference>
<evidence type="ECO:0000313" key="2">
    <source>
        <dbReference type="Proteomes" id="UP000267585"/>
    </source>
</evidence>
<comment type="caution">
    <text evidence="1">The sequence shown here is derived from an EMBL/GenBank/DDBJ whole genome shotgun (WGS) entry which is preliminary data.</text>
</comment>
<accession>A0A3S0C7R3</accession>